<dbReference type="InterPro" id="IPR013151">
    <property type="entry name" value="Immunoglobulin_dom"/>
</dbReference>
<name>A0A9L0K580_EQUAS</name>
<dbReference type="InterPro" id="IPR013783">
    <property type="entry name" value="Ig-like_fold"/>
</dbReference>
<dbReference type="GO" id="GO:0019221">
    <property type="term" value="P:cytokine-mediated signaling pathway"/>
    <property type="evidence" value="ECO:0007669"/>
    <property type="project" value="TreeGrafter"/>
</dbReference>
<organism evidence="7 8">
    <name type="scientific">Equus asinus</name>
    <name type="common">Donkey</name>
    <name type="synonym">Equus africanus asinus</name>
    <dbReference type="NCBI Taxonomy" id="9793"/>
    <lineage>
        <taxon>Eukaryota</taxon>
        <taxon>Metazoa</taxon>
        <taxon>Chordata</taxon>
        <taxon>Craniata</taxon>
        <taxon>Vertebrata</taxon>
        <taxon>Euteleostomi</taxon>
        <taxon>Mammalia</taxon>
        <taxon>Eutheria</taxon>
        <taxon>Laurasiatheria</taxon>
        <taxon>Perissodactyla</taxon>
        <taxon>Equidae</taxon>
        <taxon>Equus</taxon>
    </lineage>
</organism>
<dbReference type="PANTHER" id="PTHR11738">
    <property type="entry name" value="MHC CLASS I NK CELL RECEPTOR"/>
    <property type="match status" value="1"/>
</dbReference>
<dbReference type="FunFam" id="2.60.40.10:FF:000049">
    <property type="entry name" value="Leukocyte immunoglobulin-like receptor subfamily B member 1"/>
    <property type="match status" value="4"/>
</dbReference>
<feature type="transmembrane region" description="Helical" evidence="4">
    <location>
        <begin position="401"/>
        <end position="422"/>
    </location>
</feature>
<feature type="domain" description="Ig-like" evidence="6">
    <location>
        <begin position="295"/>
        <end position="378"/>
    </location>
</feature>
<dbReference type="InterPro" id="IPR003598">
    <property type="entry name" value="Ig_sub2"/>
</dbReference>
<dbReference type="InterPro" id="IPR007110">
    <property type="entry name" value="Ig-like_dom"/>
</dbReference>
<keyword evidence="2" id="KW-1015">Disulfide bond</keyword>
<dbReference type="AlphaFoldDB" id="A0A9L0K580"/>
<dbReference type="PANTHER" id="PTHR11738:SF88">
    <property type="entry name" value="IG-LIKE DOMAIN-CONTAINING PROTEIN"/>
    <property type="match status" value="1"/>
</dbReference>
<dbReference type="Gene3D" id="2.60.40.10">
    <property type="entry name" value="Immunoglobulins"/>
    <property type="match status" value="4"/>
</dbReference>
<dbReference type="Pfam" id="PF13895">
    <property type="entry name" value="Ig_2"/>
    <property type="match status" value="1"/>
</dbReference>
<evidence type="ECO:0000256" key="5">
    <source>
        <dbReference type="SAM" id="SignalP"/>
    </source>
</evidence>
<dbReference type="GO" id="GO:0032396">
    <property type="term" value="F:inhibitory MHC class I receptor activity"/>
    <property type="evidence" value="ECO:0007669"/>
    <property type="project" value="TreeGrafter"/>
</dbReference>
<dbReference type="GeneTree" id="ENSGT01100000263478"/>
<reference evidence="7 8" key="1">
    <citation type="journal article" date="2020" name="Nat. Commun.">
        <title>Donkey genomes provide new insights into domestication and selection for coat color.</title>
        <authorList>
            <person name="Wang"/>
            <person name="C."/>
            <person name="Li"/>
            <person name="H."/>
            <person name="Guo"/>
            <person name="Y."/>
            <person name="Huang"/>
            <person name="J."/>
            <person name="Sun"/>
            <person name="Y."/>
            <person name="Min"/>
            <person name="J."/>
            <person name="Wang"/>
            <person name="J."/>
            <person name="Fang"/>
            <person name="X."/>
            <person name="Zhao"/>
            <person name="Z."/>
            <person name="Wang"/>
            <person name="S."/>
            <person name="Zhang"/>
            <person name="Y."/>
            <person name="Liu"/>
            <person name="Q."/>
            <person name="Jiang"/>
            <person name="Q."/>
            <person name="Wang"/>
            <person name="X."/>
            <person name="Guo"/>
            <person name="Y."/>
            <person name="Yang"/>
            <person name="C."/>
            <person name="Wang"/>
            <person name="Y."/>
            <person name="Tian"/>
            <person name="F."/>
            <person name="Zhuang"/>
            <person name="G."/>
            <person name="Fan"/>
            <person name="Y."/>
            <person name="Gao"/>
            <person name="Q."/>
            <person name="Li"/>
            <person name="Y."/>
            <person name="Ju"/>
            <person name="Z."/>
            <person name="Li"/>
            <person name="J."/>
            <person name="Li"/>
            <person name="R."/>
            <person name="Hou"/>
            <person name="M."/>
            <person name="Yang"/>
            <person name="G."/>
            <person name="Liu"/>
            <person name="G."/>
            <person name="Liu"/>
            <person name="W."/>
            <person name="Guo"/>
            <person name="J."/>
            <person name="Pan"/>
            <person name="S."/>
            <person name="Fan"/>
            <person name="G."/>
            <person name="Zhang"/>
            <person name="W."/>
            <person name="Zhang"/>
            <person name="R."/>
            <person name="Yu"/>
            <person name="J."/>
            <person name="Zhang"/>
            <person name="X."/>
            <person name="Yin"/>
            <person name="Q."/>
            <person name="Ji"/>
            <person name="C."/>
            <person name="Jin"/>
            <person name="Y."/>
            <person name="Yue"/>
            <person name="G."/>
            <person name="Liu"/>
            <person name="M."/>
            <person name="Xu"/>
            <person name="J."/>
            <person name="Liu"/>
            <person name="S."/>
            <person name="Jordana"/>
            <person name="J."/>
            <person name="Noce"/>
            <person name="A."/>
            <person name="Amills"/>
            <person name="M."/>
            <person name="Wu"/>
            <person name="D.D."/>
            <person name="Li"/>
            <person name="S."/>
            <person name="Zhou"/>
            <person name="X. and Zhong"/>
            <person name="J."/>
        </authorList>
    </citation>
    <scope>NUCLEOTIDE SEQUENCE [LARGE SCALE GENOMIC DNA]</scope>
</reference>
<dbReference type="InterPro" id="IPR050412">
    <property type="entry name" value="Ig-like_Receptors_ImmuneReg"/>
</dbReference>
<accession>A0A9L0K580</accession>
<evidence type="ECO:0000313" key="8">
    <source>
        <dbReference type="Proteomes" id="UP000694387"/>
    </source>
</evidence>
<sequence>MGGRASTPVLTVLLCLGTPPKPSIWAEPGPVVTKGSPVTIWCQGSLRAEVYHLYKERVSIPVETETPQDSSNKTSFSIESMSSHTAGLYQCAYNTSMNSSSERSDPLPLVVTGAYSAPSLSAHPGPVVASGGNVSLWCSSEVTSSTFHLLKEGGAVFPVVPVNTSHGGTYRCYGSHSSYPYVWSQPSNPLHLEVTGVYREPSLSAQPGSLVLSGDDLTLQCLSEAGVDRFALTRDEGLTPLQHLHGQHSPDFPLGHVDHTHGGQYRCYGGYNLSHVWSAPSAPLDILIAGMYKKPSLTAQPGPSVSRGENVTLQCRSEIWSDTFHLSKEGSPAPPQLLRLQDTAAPFQANFTIGPLTSDHEGTYRCYGSHSTSPHLLSLPSDPLELRVSASHSKDYTVENLIRMGVACMILLILGILLFEAWHNPTRS</sequence>
<dbReference type="Pfam" id="PF00047">
    <property type="entry name" value="ig"/>
    <property type="match status" value="1"/>
</dbReference>
<evidence type="ECO:0000313" key="7">
    <source>
        <dbReference type="Ensembl" id="ENSEASP00005060636.1"/>
    </source>
</evidence>
<feature type="chain" id="PRO_5040365685" description="Ig-like domain-containing protein" evidence="5">
    <location>
        <begin position="27"/>
        <end position="428"/>
    </location>
</feature>
<evidence type="ECO:0000256" key="1">
    <source>
        <dbReference type="ARBA" id="ARBA00022729"/>
    </source>
</evidence>
<dbReference type="Proteomes" id="UP000694387">
    <property type="component" value="Chromosome 26"/>
</dbReference>
<keyword evidence="8" id="KW-1185">Reference proteome</keyword>
<keyword evidence="1 5" id="KW-0732">Signal</keyword>
<dbReference type="SMART" id="SM00409">
    <property type="entry name" value="IG"/>
    <property type="match status" value="4"/>
</dbReference>
<dbReference type="GO" id="GO:0002764">
    <property type="term" value="P:immune response-regulating signaling pathway"/>
    <property type="evidence" value="ECO:0007669"/>
    <property type="project" value="TreeGrafter"/>
</dbReference>
<keyword evidence="4" id="KW-1133">Transmembrane helix</keyword>
<dbReference type="InterPro" id="IPR036179">
    <property type="entry name" value="Ig-like_dom_sf"/>
</dbReference>
<evidence type="ECO:0000256" key="3">
    <source>
        <dbReference type="ARBA" id="ARBA00023319"/>
    </source>
</evidence>
<evidence type="ECO:0000256" key="4">
    <source>
        <dbReference type="SAM" id="Phobius"/>
    </source>
</evidence>
<reference evidence="7" key="3">
    <citation type="submission" date="2025-09" db="UniProtKB">
        <authorList>
            <consortium name="Ensembl"/>
        </authorList>
    </citation>
    <scope>IDENTIFICATION</scope>
</reference>
<dbReference type="InterPro" id="IPR003599">
    <property type="entry name" value="Ig_sub"/>
</dbReference>
<dbReference type="SMART" id="SM00408">
    <property type="entry name" value="IGc2"/>
    <property type="match status" value="4"/>
</dbReference>
<reference evidence="7" key="2">
    <citation type="submission" date="2025-08" db="UniProtKB">
        <authorList>
            <consortium name="Ensembl"/>
        </authorList>
    </citation>
    <scope>IDENTIFICATION</scope>
</reference>
<protein>
    <recommendedName>
        <fullName evidence="6">Ig-like domain-containing protein</fullName>
    </recommendedName>
</protein>
<keyword evidence="4" id="KW-0472">Membrane</keyword>
<dbReference type="Ensembl" id="ENSEAST00005066199.1">
    <property type="protein sequence ID" value="ENSEASP00005060636.1"/>
    <property type="gene ID" value="ENSEASG00005021571.2"/>
</dbReference>
<dbReference type="GO" id="GO:0005886">
    <property type="term" value="C:plasma membrane"/>
    <property type="evidence" value="ECO:0007669"/>
    <property type="project" value="TreeGrafter"/>
</dbReference>
<keyword evidence="4" id="KW-0812">Transmembrane</keyword>
<gene>
    <name evidence="7" type="primary">LOC106840880</name>
</gene>
<dbReference type="SUPFAM" id="SSF48726">
    <property type="entry name" value="Immunoglobulin"/>
    <property type="match status" value="4"/>
</dbReference>
<evidence type="ECO:0000256" key="2">
    <source>
        <dbReference type="ARBA" id="ARBA00023157"/>
    </source>
</evidence>
<dbReference type="PROSITE" id="PS50835">
    <property type="entry name" value="IG_LIKE"/>
    <property type="match status" value="1"/>
</dbReference>
<proteinExistence type="predicted"/>
<evidence type="ECO:0000259" key="6">
    <source>
        <dbReference type="PROSITE" id="PS50835"/>
    </source>
</evidence>
<feature type="signal peptide" evidence="5">
    <location>
        <begin position="1"/>
        <end position="26"/>
    </location>
</feature>
<keyword evidence="3" id="KW-0393">Immunoglobulin domain</keyword>